<feature type="region of interest" description="Disordered" evidence="1">
    <location>
        <begin position="428"/>
        <end position="453"/>
    </location>
</feature>
<evidence type="ECO:0000256" key="1">
    <source>
        <dbReference type="SAM" id="MobiDB-lite"/>
    </source>
</evidence>
<organism evidence="2 3">
    <name type="scientific">Roseovarius aestuarii</name>
    <dbReference type="NCBI Taxonomy" id="475083"/>
    <lineage>
        <taxon>Bacteria</taxon>
        <taxon>Pseudomonadati</taxon>
        <taxon>Pseudomonadota</taxon>
        <taxon>Alphaproteobacteria</taxon>
        <taxon>Rhodobacterales</taxon>
        <taxon>Roseobacteraceae</taxon>
        <taxon>Roseovarius</taxon>
    </lineage>
</organism>
<dbReference type="OrthoDB" id="56224at2"/>
<dbReference type="EMBL" id="FWXB01000019">
    <property type="protein sequence ID" value="SMC14010.1"/>
    <property type="molecule type" value="Genomic_DNA"/>
</dbReference>
<accession>A0A1X7BWY1</accession>
<sequence length="453" mass="50154">MSKEQLPDYLKQGEAARLFPVLSTTSKEGRTTSIVLACLCKIDEFGAQLLASVGQKVGKRASIETYTEVVFQKQTAEIKDRPDGLIALKVGSRQWRALVEAKVGNSELDPDQIERYRVLAKDNGVDCVISISNQFATSPDSHPVEAVRKSRSKIPVFHWSWMHILTTADLLVSGEDVADIDQLMLLNELRRFLTHESAGVKGFDRMPKEWSELNKLISSGGAVPAKSPMAQAVLEAWHQETRDLSMILSRMTGMTVAEKLPRKHIGNPAQRQKDELGDLRDNHSLNCTLTIPDAAAPIEVTADVMRRSVDVGMTLRAPDDKKSTKARVNWLLRQIKATDTEGLFVRLLWPGGSEPTQYPVADLREDPDLASEGKEHLASHGFHIFLSERLGGKFTQQTNFISELERIVPKFYGETGANLAAWVRKAPQIKSERSSGDDVSPSGIAEDAEGFEA</sequence>
<dbReference type="RefSeq" id="WP_085801931.1">
    <property type="nucleotide sequence ID" value="NZ_FWXB01000019.1"/>
</dbReference>
<reference evidence="2 3" key="1">
    <citation type="submission" date="2017-03" db="EMBL/GenBank/DDBJ databases">
        <authorList>
            <person name="Afonso C.L."/>
            <person name="Miller P.J."/>
            <person name="Scott M.A."/>
            <person name="Spackman E."/>
            <person name="Goraichik I."/>
            <person name="Dimitrov K.M."/>
            <person name="Suarez D.L."/>
            <person name="Swayne D.E."/>
        </authorList>
    </citation>
    <scope>NUCLEOTIDE SEQUENCE [LARGE SCALE GENOMIC DNA]</scope>
    <source>
        <strain evidence="2 3">CECT 7745</strain>
    </source>
</reference>
<dbReference type="AlphaFoldDB" id="A0A1X7BWY1"/>
<dbReference type="Proteomes" id="UP000193224">
    <property type="component" value="Unassembled WGS sequence"/>
</dbReference>
<evidence type="ECO:0008006" key="4">
    <source>
        <dbReference type="Google" id="ProtNLM"/>
    </source>
</evidence>
<evidence type="ECO:0000313" key="3">
    <source>
        <dbReference type="Proteomes" id="UP000193224"/>
    </source>
</evidence>
<protein>
    <recommendedName>
        <fullName evidence="4">Stress response protein</fullName>
    </recommendedName>
</protein>
<gene>
    <name evidence="2" type="ORF">ROA7745_03872</name>
</gene>
<proteinExistence type="predicted"/>
<name>A0A1X7BWY1_9RHOB</name>
<keyword evidence="3" id="KW-1185">Reference proteome</keyword>
<evidence type="ECO:0000313" key="2">
    <source>
        <dbReference type="EMBL" id="SMC14010.1"/>
    </source>
</evidence>